<organism evidence="2 3">
    <name type="scientific">Aquaticitalea lipolytica</name>
    <dbReference type="NCBI Taxonomy" id="1247562"/>
    <lineage>
        <taxon>Bacteria</taxon>
        <taxon>Pseudomonadati</taxon>
        <taxon>Bacteroidota</taxon>
        <taxon>Flavobacteriia</taxon>
        <taxon>Flavobacteriales</taxon>
        <taxon>Flavobacteriaceae</taxon>
        <taxon>Aquaticitalea</taxon>
    </lineage>
</organism>
<feature type="transmembrane region" description="Helical" evidence="1">
    <location>
        <begin position="6"/>
        <end position="28"/>
    </location>
</feature>
<dbReference type="RefSeq" id="WP_188605110.1">
    <property type="nucleotide sequence ID" value="NZ_BMIC01000001.1"/>
</dbReference>
<evidence type="ECO:0000313" key="3">
    <source>
        <dbReference type="Proteomes" id="UP000598120"/>
    </source>
</evidence>
<keyword evidence="1" id="KW-0472">Membrane</keyword>
<evidence type="ECO:0000256" key="1">
    <source>
        <dbReference type="SAM" id="Phobius"/>
    </source>
</evidence>
<keyword evidence="1" id="KW-0812">Transmembrane</keyword>
<proteinExistence type="predicted"/>
<keyword evidence="1" id="KW-1133">Transmembrane helix</keyword>
<dbReference type="Proteomes" id="UP000598120">
    <property type="component" value="Unassembled WGS sequence"/>
</dbReference>
<reference evidence="2 3" key="1">
    <citation type="journal article" date="2014" name="Int. J. Syst. Evol. Microbiol.">
        <title>Complete genome sequence of Corynebacterium casei LMG S-19264T (=DSM 44701T), isolated from a smear-ripened cheese.</title>
        <authorList>
            <consortium name="US DOE Joint Genome Institute (JGI-PGF)"/>
            <person name="Walter F."/>
            <person name="Albersmeier A."/>
            <person name="Kalinowski J."/>
            <person name="Ruckert C."/>
        </authorList>
    </citation>
    <scope>NUCLEOTIDE SEQUENCE [LARGE SCALE GENOMIC DNA]</scope>
    <source>
        <strain evidence="2 3">CGMCC 1.15295</strain>
    </source>
</reference>
<feature type="transmembrane region" description="Helical" evidence="1">
    <location>
        <begin position="74"/>
        <end position="94"/>
    </location>
</feature>
<name>A0A8J2TN84_9FLAO</name>
<gene>
    <name evidence="2" type="ORF">GCM10011531_08730</name>
</gene>
<protein>
    <submittedName>
        <fullName evidence="2">Uncharacterized protein</fullName>
    </submittedName>
</protein>
<sequence length="96" mass="10995">MIKKEVFIGFIIGILSTVIGVIITTIIFSFFQKLSFTSTFDIIKEQNRLWALLALGAIPSQIAFFVLLNKKKDYRARGIVLSTFLVAFIVYYLYFS</sequence>
<feature type="transmembrane region" description="Helical" evidence="1">
    <location>
        <begin position="49"/>
        <end position="68"/>
    </location>
</feature>
<keyword evidence="3" id="KW-1185">Reference proteome</keyword>
<evidence type="ECO:0000313" key="2">
    <source>
        <dbReference type="EMBL" id="GFZ80920.1"/>
    </source>
</evidence>
<accession>A0A8J2TN84</accession>
<dbReference type="EMBL" id="BMIC01000001">
    <property type="protein sequence ID" value="GFZ80920.1"/>
    <property type="molecule type" value="Genomic_DNA"/>
</dbReference>
<comment type="caution">
    <text evidence="2">The sequence shown here is derived from an EMBL/GenBank/DDBJ whole genome shotgun (WGS) entry which is preliminary data.</text>
</comment>
<dbReference type="AlphaFoldDB" id="A0A8J2TN84"/>